<dbReference type="EMBL" id="CP158367">
    <property type="protein sequence ID" value="XBX75282.1"/>
    <property type="molecule type" value="Genomic_DNA"/>
</dbReference>
<feature type="transmembrane region" description="Helical" evidence="1">
    <location>
        <begin position="171"/>
        <end position="191"/>
    </location>
</feature>
<proteinExistence type="predicted"/>
<dbReference type="AlphaFoldDB" id="A0AAU7VN67"/>
<reference evidence="2" key="2">
    <citation type="submission" date="2024-06" db="EMBL/GenBank/DDBJ databases">
        <authorList>
            <person name="Petrova K.O."/>
            <person name="Toshchakov S.V."/>
            <person name="Boltjanskaja Y.V."/>
            <person name="Kevbrin V."/>
        </authorList>
    </citation>
    <scope>NUCLEOTIDE SEQUENCE</scope>
    <source>
        <strain evidence="2">Z-910T</strain>
    </source>
</reference>
<evidence type="ECO:0000313" key="2">
    <source>
        <dbReference type="EMBL" id="XBX75282.1"/>
    </source>
</evidence>
<feature type="transmembrane region" description="Helical" evidence="1">
    <location>
        <begin position="109"/>
        <end position="133"/>
    </location>
</feature>
<reference evidence="2" key="1">
    <citation type="journal article" date="2013" name="Extremophiles">
        <title>Proteinivorax tanatarense gen. nov., sp. nov., an anaerobic, haloalkaliphilic, proteolytic bacterium isolated from a decaying algal bloom, and proposal of Proteinivoraceae fam. nov.</title>
        <authorList>
            <person name="Kevbrin V."/>
            <person name="Boltyanskaya Y."/>
            <person name="Zhilina T."/>
            <person name="Kolganova T."/>
            <person name="Lavrentjeva E."/>
            <person name="Kuznetsov B."/>
        </authorList>
    </citation>
    <scope>NUCLEOTIDE SEQUENCE</scope>
    <source>
        <strain evidence="2">Z-910T</strain>
    </source>
</reference>
<feature type="transmembrane region" description="Helical" evidence="1">
    <location>
        <begin position="30"/>
        <end position="48"/>
    </location>
</feature>
<dbReference type="RefSeq" id="WP_350344027.1">
    <property type="nucleotide sequence ID" value="NZ_CP158367.1"/>
</dbReference>
<accession>A0AAU7VN67</accession>
<organism evidence="2">
    <name type="scientific">Proteinivorax tanatarense</name>
    <dbReference type="NCBI Taxonomy" id="1260629"/>
    <lineage>
        <taxon>Bacteria</taxon>
        <taxon>Bacillati</taxon>
        <taxon>Bacillota</taxon>
        <taxon>Clostridia</taxon>
        <taxon>Eubacteriales</taxon>
        <taxon>Proteinivoracaceae</taxon>
        <taxon>Proteinivorax</taxon>
    </lineage>
</organism>
<feature type="transmembrane region" description="Helical" evidence="1">
    <location>
        <begin position="60"/>
        <end position="89"/>
    </location>
</feature>
<sequence length="203" mass="22725">MLAIQAVVFYFNLNGYEANLDFMALISQPSMAYMFVIGILVFLNYFGYFVKNGVTRRDYFIGSAIAAGGVAFSINIIGAITTVIIYMVGALLNSWEMDMIDPFLKTKQVISLSLILYGYYIAGWIVAAGFYGFSRWYKSASIAIAVLYAGIINLIWKGEMTIQNLYFRLDLPPMIAIILVIIMIVLGLTLIRKATKQMPVKID</sequence>
<evidence type="ECO:0000256" key="1">
    <source>
        <dbReference type="SAM" id="Phobius"/>
    </source>
</evidence>
<keyword evidence="1" id="KW-1133">Transmembrane helix</keyword>
<protein>
    <submittedName>
        <fullName evidence="2">Uncharacterized protein</fullName>
    </submittedName>
</protein>
<keyword evidence="1" id="KW-0472">Membrane</keyword>
<keyword evidence="1" id="KW-0812">Transmembrane</keyword>
<feature type="transmembrane region" description="Helical" evidence="1">
    <location>
        <begin position="140"/>
        <end position="156"/>
    </location>
</feature>
<name>A0AAU7VN67_9FIRM</name>
<gene>
    <name evidence="2" type="ORF">PRVXT_000396</name>
</gene>